<organism evidence="10 11">
    <name type="scientific">Actinotignum sanguinis</name>
    <dbReference type="NCBI Taxonomy" id="1445614"/>
    <lineage>
        <taxon>Bacteria</taxon>
        <taxon>Bacillati</taxon>
        <taxon>Actinomycetota</taxon>
        <taxon>Actinomycetes</taxon>
        <taxon>Actinomycetales</taxon>
        <taxon>Actinomycetaceae</taxon>
        <taxon>Actinotignum</taxon>
    </lineage>
</organism>
<keyword evidence="11" id="KW-1185">Reference proteome</keyword>
<dbReference type="InterPro" id="IPR036640">
    <property type="entry name" value="ABC1_TM_sf"/>
</dbReference>
<feature type="transmembrane region" description="Helical" evidence="7">
    <location>
        <begin position="168"/>
        <end position="185"/>
    </location>
</feature>
<evidence type="ECO:0000256" key="5">
    <source>
        <dbReference type="ARBA" id="ARBA00022989"/>
    </source>
</evidence>
<evidence type="ECO:0000259" key="8">
    <source>
        <dbReference type="PROSITE" id="PS50893"/>
    </source>
</evidence>
<feature type="transmembrane region" description="Helical" evidence="7">
    <location>
        <begin position="63"/>
        <end position="87"/>
    </location>
</feature>
<comment type="subcellular location">
    <subcellularLocation>
        <location evidence="1">Cell membrane</location>
        <topology evidence="1">Multi-pass membrane protein</topology>
    </subcellularLocation>
</comment>
<evidence type="ECO:0000313" key="11">
    <source>
        <dbReference type="Proteomes" id="UP001219297"/>
    </source>
</evidence>
<reference evidence="10 11" key="1">
    <citation type="submission" date="2023-02" db="EMBL/GenBank/DDBJ databases">
        <title>Defining the Infant Male Urobiome and Moving Towards Mechanisms in Urobiome Research.</title>
        <authorList>
            <person name="Reasoner S."/>
            <person name="Flores V."/>
            <person name="Van Horn G."/>
            <person name="Morales G."/>
            <person name="Peard L."/>
            <person name="Abelson B."/>
            <person name="Manuel C."/>
            <person name="Lee J."/>
            <person name="Baker B."/>
            <person name="Williams T."/>
            <person name="Schmitz J."/>
            <person name="Clayton D."/>
            <person name="Hadjifrangiskou M."/>
        </authorList>
    </citation>
    <scope>NUCLEOTIDE SEQUENCE [LARGE SCALE GENOMIC DNA]</scope>
    <source>
        <strain evidence="10 11">AS1053</strain>
    </source>
</reference>
<dbReference type="PANTHER" id="PTHR24221">
    <property type="entry name" value="ATP-BINDING CASSETTE SUB-FAMILY B"/>
    <property type="match status" value="1"/>
</dbReference>
<name>A0ABT5V7K7_9ACTO</name>
<dbReference type="CDD" id="cd07346">
    <property type="entry name" value="ABC_6TM_exporters"/>
    <property type="match status" value="1"/>
</dbReference>
<dbReference type="SUPFAM" id="SSF90123">
    <property type="entry name" value="ABC transporter transmembrane region"/>
    <property type="match status" value="1"/>
</dbReference>
<evidence type="ECO:0000256" key="3">
    <source>
        <dbReference type="ARBA" id="ARBA00022741"/>
    </source>
</evidence>
<keyword evidence="3" id="KW-0547">Nucleotide-binding</keyword>
<gene>
    <name evidence="10" type="ORF">PWJ81_07640</name>
</gene>
<proteinExistence type="predicted"/>
<dbReference type="Proteomes" id="UP001219297">
    <property type="component" value="Unassembled WGS sequence"/>
</dbReference>
<dbReference type="InterPro" id="IPR039421">
    <property type="entry name" value="Type_1_exporter"/>
</dbReference>
<dbReference type="SMART" id="SM00382">
    <property type="entry name" value="AAA"/>
    <property type="match status" value="1"/>
</dbReference>
<dbReference type="GO" id="GO:0005524">
    <property type="term" value="F:ATP binding"/>
    <property type="evidence" value="ECO:0007669"/>
    <property type="project" value="UniProtKB-KW"/>
</dbReference>
<protein>
    <submittedName>
        <fullName evidence="10">ABC transporter ATP-binding protein</fullName>
    </submittedName>
</protein>
<evidence type="ECO:0000259" key="9">
    <source>
        <dbReference type="PROSITE" id="PS50929"/>
    </source>
</evidence>
<evidence type="ECO:0000256" key="1">
    <source>
        <dbReference type="ARBA" id="ARBA00004651"/>
    </source>
</evidence>
<dbReference type="RefSeq" id="WP_274734314.1">
    <property type="nucleotide sequence ID" value="NZ_CAMXYX010000037.1"/>
</dbReference>
<accession>A0ABT5V7K7</accession>
<dbReference type="InterPro" id="IPR017871">
    <property type="entry name" value="ABC_transporter-like_CS"/>
</dbReference>
<feature type="transmembrane region" description="Helical" evidence="7">
    <location>
        <begin position="252"/>
        <end position="271"/>
    </location>
</feature>
<dbReference type="PROSITE" id="PS50893">
    <property type="entry name" value="ABC_TRANSPORTER_2"/>
    <property type="match status" value="1"/>
</dbReference>
<dbReference type="Gene3D" id="1.20.1560.10">
    <property type="entry name" value="ABC transporter type 1, transmembrane domain"/>
    <property type="match status" value="1"/>
</dbReference>
<keyword evidence="2 7" id="KW-0812">Transmembrane</keyword>
<keyword evidence="6 7" id="KW-0472">Membrane</keyword>
<evidence type="ECO:0000256" key="6">
    <source>
        <dbReference type="ARBA" id="ARBA00023136"/>
    </source>
</evidence>
<evidence type="ECO:0000256" key="2">
    <source>
        <dbReference type="ARBA" id="ARBA00022692"/>
    </source>
</evidence>
<dbReference type="Gene3D" id="3.40.50.300">
    <property type="entry name" value="P-loop containing nucleotide triphosphate hydrolases"/>
    <property type="match status" value="1"/>
</dbReference>
<feature type="transmembrane region" description="Helical" evidence="7">
    <location>
        <begin position="141"/>
        <end position="162"/>
    </location>
</feature>
<evidence type="ECO:0000313" key="10">
    <source>
        <dbReference type="EMBL" id="MDE1656939.1"/>
    </source>
</evidence>
<dbReference type="Pfam" id="PF00005">
    <property type="entry name" value="ABC_tran"/>
    <property type="match status" value="1"/>
</dbReference>
<feature type="domain" description="ABC transporter" evidence="8">
    <location>
        <begin position="377"/>
        <end position="611"/>
    </location>
</feature>
<dbReference type="PROSITE" id="PS50929">
    <property type="entry name" value="ABC_TM1F"/>
    <property type="match status" value="1"/>
</dbReference>
<dbReference type="PROSITE" id="PS00211">
    <property type="entry name" value="ABC_TRANSPORTER_1"/>
    <property type="match status" value="1"/>
</dbReference>
<keyword evidence="4 10" id="KW-0067">ATP-binding</keyword>
<evidence type="ECO:0000256" key="7">
    <source>
        <dbReference type="SAM" id="Phobius"/>
    </source>
</evidence>
<keyword evidence="5 7" id="KW-1133">Transmembrane helix</keyword>
<dbReference type="Pfam" id="PF00664">
    <property type="entry name" value="ABC_membrane"/>
    <property type="match status" value="1"/>
</dbReference>
<feature type="domain" description="ABC transmembrane type-1" evidence="9">
    <location>
        <begin position="19"/>
        <end position="309"/>
    </location>
</feature>
<sequence>MHALLRIFRFTSALSRYYVAVALASILVTAGTIIVPFVLGAATDTAVAAVSGSLDVGVAVRRVILLAGAFLAIDFFSTTVDSLGGYAGDLMSQKMRSILSVRYFDKLLTLPQDYFDRELTGTITSRLNRSIMEVTNFVKSFANSFFTTLLTVLAVLVISFIYSPLLCLLLLIIFPIYMWLTALTSRRWQGLEAQKNEDIDVAGGRFNEVIGQIRVVKSFTRERGELAHFARHYEHAESLTAKQSRHWHGMDFLRRMVMAIIFFAIYAIIFLRTARGQFSVGDMVILVQLVGMARRPVMSMSWIVDTTQHAIAGSRDYFEVMELTETERGQRPVISNSAALSGGADPTFNDDAAPARPRTARTLHHNAVEAQPDVPAIRFENVTFGYGTDPDVLRDVSFTIEPGERVAFVSESGGGKTTLTSLLLGLYEPRAGHIELFGSDIADLSLRQVRAAIGVVFQDPALFSGTIRENIAYGRPDATEEEILDAATRAHADRFIRRFAHGYDTVIGERGLKLSGGQRQRIAVARAMLKAAPVLVLDEATSALDTRSERWVQAGLEELMKDRTSIIIAHRLSTIASVDRIITLRAGRIDEVGSPAELAESGGIYAELLALQNDNSARAQRHLKRYGLR</sequence>
<dbReference type="SUPFAM" id="SSF52540">
    <property type="entry name" value="P-loop containing nucleoside triphosphate hydrolases"/>
    <property type="match status" value="1"/>
</dbReference>
<feature type="transmembrane region" description="Helical" evidence="7">
    <location>
        <begin position="21"/>
        <end position="43"/>
    </location>
</feature>
<dbReference type="EMBL" id="JARBHI010000019">
    <property type="protein sequence ID" value="MDE1656939.1"/>
    <property type="molecule type" value="Genomic_DNA"/>
</dbReference>
<comment type="caution">
    <text evidence="10">The sequence shown here is derived from an EMBL/GenBank/DDBJ whole genome shotgun (WGS) entry which is preliminary data.</text>
</comment>
<dbReference type="InterPro" id="IPR003439">
    <property type="entry name" value="ABC_transporter-like_ATP-bd"/>
</dbReference>
<dbReference type="InterPro" id="IPR027417">
    <property type="entry name" value="P-loop_NTPase"/>
</dbReference>
<dbReference type="PANTHER" id="PTHR24221:SF654">
    <property type="entry name" value="ATP-BINDING CASSETTE SUB-FAMILY B MEMBER 6"/>
    <property type="match status" value="1"/>
</dbReference>
<dbReference type="InterPro" id="IPR003593">
    <property type="entry name" value="AAA+_ATPase"/>
</dbReference>
<dbReference type="InterPro" id="IPR011527">
    <property type="entry name" value="ABC1_TM_dom"/>
</dbReference>
<evidence type="ECO:0000256" key="4">
    <source>
        <dbReference type="ARBA" id="ARBA00022840"/>
    </source>
</evidence>